<dbReference type="InterPro" id="IPR007737">
    <property type="entry name" value="Mga_HTH"/>
</dbReference>
<evidence type="ECO:0000259" key="1">
    <source>
        <dbReference type="Pfam" id="PF05043"/>
    </source>
</evidence>
<proteinExistence type="predicted"/>
<evidence type="ECO:0000313" key="2">
    <source>
        <dbReference type="EMBL" id="GAN37719.1"/>
    </source>
</evidence>
<protein>
    <recommendedName>
        <fullName evidence="1">Mga helix-turn-helix domain-containing protein</fullName>
    </recommendedName>
</protein>
<sequence>MFEASFFDRHSLINYQLFRAMKTLQQTTMSINTLSRNTGLSYSQTYTAFQTVLAQLNQILPDKKIDESNFAAVLPDVSIDRYRFSLLKNSLPFEFFDGVFKNPHSDFHAFKQHHQTSISTLRRRISPFRDYLADNGVTLNSTTWAIEGDELHIRLAMFTFFTLAYRGAGWPFSTAEEREAKALLKVINQTKQAFLVSPIQPMSKEALLILAIQMLRINCGHALLPNRRMQLLFDGETELPDLIFTPDYFPNLSASELKAEKQYYYFSRMYFMTVTRQPHQIDYQIMTHFQSKDNLVNRFVRHLVTSLNDQLKETKSQLIAENQVMIANLYRLSFTEYVLNGHFSQRLDFASTLHDEARTSQLTAKIRDCLKRIPKMAPESIYADFTSQFINGLYILVNDNYPELNRDMQMVVNVLIEHDSFVKRDLLNFLNDLGFIRVVPPTEAINPDLIITTLTKPKRVIPCMGHPFDPTVPLITWSKEPSDQDYFHLFQRLKRLQREQRTAADTNQTRQ</sequence>
<feature type="domain" description="Mga helix-turn-helix" evidence="1">
    <location>
        <begin position="78"/>
        <end position="161"/>
    </location>
</feature>
<dbReference type="RefSeq" id="WP_045624575.1">
    <property type="nucleotide sequence ID" value="NZ_BAYM01000247.1"/>
</dbReference>
<organism evidence="2 3">
    <name type="scientific">Lacticaseibacillus paracasei NRIC 0644</name>
    <dbReference type="NCBI Taxonomy" id="1435038"/>
    <lineage>
        <taxon>Bacteria</taxon>
        <taxon>Bacillati</taxon>
        <taxon>Bacillota</taxon>
        <taxon>Bacilli</taxon>
        <taxon>Lactobacillales</taxon>
        <taxon>Lactobacillaceae</taxon>
        <taxon>Lacticaseibacillus</taxon>
    </lineage>
</organism>
<gene>
    <name evidence="2" type="ORF">LC0644_2308</name>
</gene>
<dbReference type="EMBL" id="BAYM01000247">
    <property type="protein sequence ID" value="GAN37719.1"/>
    <property type="molecule type" value="Genomic_DNA"/>
</dbReference>
<dbReference type="AlphaFoldDB" id="A0A0C9PZY1"/>
<dbReference type="Proteomes" id="UP000032552">
    <property type="component" value="Unassembled WGS sequence"/>
</dbReference>
<dbReference type="Pfam" id="PF05043">
    <property type="entry name" value="Mga"/>
    <property type="match status" value="1"/>
</dbReference>
<comment type="caution">
    <text evidence="2">The sequence shown here is derived from an EMBL/GenBank/DDBJ whole genome shotgun (WGS) entry which is preliminary data.</text>
</comment>
<name>A0A0C9PZY1_LACPA</name>
<evidence type="ECO:0000313" key="3">
    <source>
        <dbReference type="Proteomes" id="UP000032552"/>
    </source>
</evidence>
<reference evidence="3" key="1">
    <citation type="submission" date="2014-05" db="EMBL/GenBank/DDBJ databases">
        <title>Whole genome sequencing of Lactobacillus casei NRIC0644.</title>
        <authorList>
            <person name="Atarashi H."/>
            <person name="Yoshida Y."/>
            <person name="Fujimura S."/>
            <person name="Tanaka N."/>
            <person name="Shiwa Y."/>
            <person name="Yoshikawa H."/>
            <person name="Okada S."/>
            <person name="Nakagawa J."/>
        </authorList>
    </citation>
    <scope>NUCLEOTIDE SEQUENCE [LARGE SCALE GENOMIC DNA]</scope>
    <source>
        <strain evidence="3">NRIC0644</strain>
    </source>
</reference>
<accession>A0A0C9PZY1</accession>